<evidence type="ECO:0000313" key="2">
    <source>
        <dbReference type="EMBL" id="EQC33615.1"/>
    </source>
</evidence>
<sequence length="283" mass="32375">MQRRGSDSDRPPLPMLRRHSVSALPEAARQAKLSAPFRTPKLFHAITRDAEKGHGSTHSLRLLQRLGSSHLAAAPCTPRTATLVRKFTIASGAYHLELGPRTLSSSRLQLLPHLKDANLCADAAASSSSHPKAASVWSNEQIANPTQWLFPKEEQFESILCRRCHAYLKRHLVQPLPSPWLELPPDGDDETCYYCKRTHEIRWTPPEGTSEVAWRVFEANHSVYAVCRCRMTWERRQHLLRKIKQYANRYKENVRWSIGNELEYIYERHFGGAIPDNTCSLFD</sequence>
<dbReference type="OMA" id="RMTWERR"/>
<dbReference type="OrthoDB" id="77957at2759"/>
<dbReference type="InterPro" id="IPR001202">
    <property type="entry name" value="WW_dom"/>
</dbReference>
<dbReference type="InParanoid" id="T0QIR0"/>
<dbReference type="PROSITE" id="PS50020">
    <property type="entry name" value="WW_DOMAIN_2"/>
    <property type="match status" value="1"/>
</dbReference>
<keyword evidence="3" id="KW-1185">Reference proteome</keyword>
<reference evidence="2 3" key="1">
    <citation type="submission" date="2012-04" db="EMBL/GenBank/DDBJ databases">
        <title>The Genome Sequence of Saprolegnia declina VS20.</title>
        <authorList>
            <consortium name="The Broad Institute Genome Sequencing Platform"/>
            <person name="Russ C."/>
            <person name="Nusbaum C."/>
            <person name="Tyler B."/>
            <person name="van West P."/>
            <person name="Dieguez-Uribeondo J."/>
            <person name="de Bruijn I."/>
            <person name="Tripathy S."/>
            <person name="Jiang R."/>
            <person name="Young S.K."/>
            <person name="Zeng Q."/>
            <person name="Gargeya S."/>
            <person name="Fitzgerald M."/>
            <person name="Haas B."/>
            <person name="Abouelleil A."/>
            <person name="Alvarado L."/>
            <person name="Arachchi H.M."/>
            <person name="Berlin A."/>
            <person name="Chapman S.B."/>
            <person name="Goldberg J."/>
            <person name="Griggs A."/>
            <person name="Gujja S."/>
            <person name="Hansen M."/>
            <person name="Howarth C."/>
            <person name="Imamovic A."/>
            <person name="Larimer J."/>
            <person name="McCowen C."/>
            <person name="Montmayeur A."/>
            <person name="Murphy C."/>
            <person name="Neiman D."/>
            <person name="Pearson M."/>
            <person name="Priest M."/>
            <person name="Roberts A."/>
            <person name="Saif S."/>
            <person name="Shea T."/>
            <person name="Sisk P."/>
            <person name="Sykes S."/>
            <person name="Wortman J."/>
            <person name="Nusbaum C."/>
            <person name="Birren B."/>
        </authorList>
    </citation>
    <scope>NUCLEOTIDE SEQUENCE [LARGE SCALE GENOMIC DNA]</scope>
    <source>
        <strain evidence="2 3">VS20</strain>
    </source>
</reference>
<dbReference type="eggNOG" id="ENOG502S9E1">
    <property type="taxonomic scope" value="Eukaryota"/>
</dbReference>
<accession>T0QIR0</accession>
<organism evidence="2 3">
    <name type="scientific">Saprolegnia diclina (strain VS20)</name>
    <dbReference type="NCBI Taxonomy" id="1156394"/>
    <lineage>
        <taxon>Eukaryota</taxon>
        <taxon>Sar</taxon>
        <taxon>Stramenopiles</taxon>
        <taxon>Oomycota</taxon>
        <taxon>Saprolegniomycetes</taxon>
        <taxon>Saprolegniales</taxon>
        <taxon>Saprolegniaceae</taxon>
        <taxon>Saprolegnia</taxon>
    </lineage>
</organism>
<feature type="domain" description="WW" evidence="1">
    <location>
        <begin position="174"/>
        <end position="208"/>
    </location>
</feature>
<evidence type="ECO:0000259" key="1">
    <source>
        <dbReference type="PROSITE" id="PS50020"/>
    </source>
</evidence>
<evidence type="ECO:0000313" key="3">
    <source>
        <dbReference type="Proteomes" id="UP000030762"/>
    </source>
</evidence>
<protein>
    <recommendedName>
        <fullName evidence="1">WW domain-containing protein</fullName>
    </recommendedName>
</protein>
<proteinExistence type="predicted"/>
<name>T0QIR0_SAPDV</name>
<gene>
    <name evidence="2" type="ORF">SDRG_08720</name>
</gene>
<dbReference type="GeneID" id="19949447"/>
<dbReference type="Proteomes" id="UP000030762">
    <property type="component" value="Unassembled WGS sequence"/>
</dbReference>
<dbReference type="EMBL" id="JH767158">
    <property type="protein sequence ID" value="EQC33615.1"/>
    <property type="molecule type" value="Genomic_DNA"/>
</dbReference>
<dbReference type="VEuPathDB" id="FungiDB:SDRG_08720"/>
<dbReference type="RefSeq" id="XP_008612838.1">
    <property type="nucleotide sequence ID" value="XM_008614616.1"/>
</dbReference>
<dbReference type="AlphaFoldDB" id="T0QIR0"/>